<evidence type="ECO:0000313" key="1">
    <source>
        <dbReference type="EMBL" id="GAW03021.1"/>
    </source>
</evidence>
<dbReference type="Proteomes" id="UP000188533">
    <property type="component" value="Unassembled WGS sequence"/>
</dbReference>
<organism evidence="1 2">
    <name type="scientific">Lentinula edodes</name>
    <name type="common">Shiitake mushroom</name>
    <name type="synonym">Lentinus edodes</name>
    <dbReference type="NCBI Taxonomy" id="5353"/>
    <lineage>
        <taxon>Eukaryota</taxon>
        <taxon>Fungi</taxon>
        <taxon>Dikarya</taxon>
        <taxon>Basidiomycota</taxon>
        <taxon>Agaricomycotina</taxon>
        <taxon>Agaricomycetes</taxon>
        <taxon>Agaricomycetidae</taxon>
        <taxon>Agaricales</taxon>
        <taxon>Marasmiineae</taxon>
        <taxon>Omphalotaceae</taxon>
        <taxon>Lentinula</taxon>
    </lineage>
</organism>
<dbReference type="AlphaFoldDB" id="A0A1Q3E764"/>
<gene>
    <name evidence="1" type="ORF">LENED_004709</name>
</gene>
<comment type="caution">
    <text evidence="1">The sequence shown here is derived from an EMBL/GenBank/DDBJ whole genome shotgun (WGS) entry which is preliminary data.</text>
</comment>
<dbReference type="EMBL" id="BDGU01000125">
    <property type="protein sequence ID" value="GAW03021.1"/>
    <property type="molecule type" value="Genomic_DNA"/>
</dbReference>
<reference evidence="1 2" key="1">
    <citation type="submission" date="2016-08" db="EMBL/GenBank/DDBJ databases">
        <authorList>
            <consortium name="Lentinula edodes genome sequencing consortium"/>
            <person name="Sakamoto Y."/>
            <person name="Nakade K."/>
            <person name="Sato S."/>
            <person name="Yoshida Y."/>
            <person name="Miyazaki K."/>
            <person name="Natsume S."/>
            <person name="Konno N."/>
        </authorList>
    </citation>
    <scope>NUCLEOTIDE SEQUENCE [LARGE SCALE GENOMIC DNA]</scope>
    <source>
        <strain evidence="1 2">NBRC 111202</strain>
    </source>
</reference>
<proteinExistence type="predicted"/>
<reference evidence="1 2" key="2">
    <citation type="submission" date="2017-02" db="EMBL/GenBank/DDBJ databases">
        <title>A genome survey and senescence transcriptome analysis in Lentinula edodes.</title>
        <authorList>
            <person name="Sakamoto Y."/>
            <person name="Nakade K."/>
            <person name="Sato S."/>
            <person name="Yoshida Y."/>
            <person name="Miyazaki K."/>
            <person name="Natsume S."/>
            <person name="Konno N."/>
        </authorList>
    </citation>
    <scope>NUCLEOTIDE SEQUENCE [LARGE SCALE GENOMIC DNA]</scope>
    <source>
        <strain evidence="1 2">NBRC 111202</strain>
    </source>
</reference>
<keyword evidence="2" id="KW-1185">Reference proteome</keyword>
<protein>
    <submittedName>
        <fullName evidence="1">Uncharacterized protein</fullName>
    </submittedName>
</protein>
<evidence type="ECO:0000313" key="2">
    <source>
        <dbReference type="Proteomes" id="UP000188533"/>
    </source>
</evidence>
<name>A0A1Q3E764_LENED</name>
<sequence length="79" mass="9004">MGVFHQLLRLRPYSTEVIQSVRRVAFCTAQADISRKQAYGLSPTLTVFNGLHCSMRIYYSFLLVLAQLNQSILTLLALR</sequence>
<accession>A0A1Q3E764</accession>